<dbReference type="SUPFAM" id="SSF52096">
    <property type="entry name" value="ClpP/crotonase"/>
    <property type="match status" value="1"/>
</dbReference>
<dbReference type="Proteomes" id="UP000515135">
    <property type="component" value="Unplaced"/>
</dbReference>
<keyword evidence="9" id="KW-0496">Mitochondrion</keyword>
<comment type="catalytic activity">
    <reaction evidence="12">
        <text>(3Z)-decenoyl-CoA = (2E)-decenoyl-CoA</text>
        <dbReference type="Rhea" id="RHEA:77195"/>
        <dbReference type="ChEBI" id="CHEBI:61406"/>
        <dbReference type="ChEBI" id="CHEBI:195601"/>
    </reaction>
    <physiologicalReaction direction="left-to-right" evidence="12">
        <dbReference type="Rhea" id="RHEA:77196"/>
    </physiologicalReaction>
</comment>
<dbReference type="GeneID" id="109461658"/>
<comment type="catalytic activity">
    <reaction evidence="14">
        <text>(3Z)-dodecenoyl-CoA = (2E)-dodecenoyl-CoA</text>
        <dbReference type="Rhea" id="RHEA:23716"/>
        <dbReference type="ChEBI" id="CHEBI:57330"/>
        <dbReference type="ChEBI" id="CHEBI:58543"/>
        <dbReference type="EC" id="5.3.3.8"/>
    </reaction>
    <physiologicalReaction direction="left-to-right" evidence="14">
        <dbReference type="Rhea" id="RHEA:23717"/>
    </physiologicalReaction>
</comment>
<comment type="catalytic activity">
    <reaction evidence="15">
        <text>(3Z)-octenoyl-CoA = (2E)-octenoyl-CoA</text>
        <dbReference type="Rhea" id="RHEA:46044"/>
        <dbReference type="ChEBI" id="CHEBI:62242"/>
        <dbReference type="ChEBI" id="CHEBI:85640"/>
    </reaction>
    <physiologicalReaction direction="left-to-right" evidence="15">
        <dbReference type="Rhea" id="RHEA:46045"/>
    </physiologicalReaction>
</comment>
<dbReference type="Pfam" id="PF00378">
    <property type="entry name" value="ECH_1"/>
    <property type="match status" value="1"/>
</dbReference>
<dbReference type="PANTHER" id="PTHR11941">
    <property type="entry name" value="ENOYL-COA HYDRATASE-RELATED"/>
    <property type="match status" value="1"/>
</dbReference>
<protein>
    <recommendedName>
        <fullName evidence="17">Enoyl-CoA delta isomerase 1, mitochondrial</fullName>
    </recommendedName>
    <alternativeName>
        <fullName evidence="21">3,2-trans-enoyl-CoA isomerase</fullName>
    </alternativeName>
    <alternativeName>
        <fullName evidence="18 19">Delta(3),Delta(2)-enoyl-CoA isomerase</fullName>
    </alternativeName>
    <alternativeName>
        <fullName evidence="20">Dodecenoyl-CoA isomerase</fullName>
    </alternativeName>
</protein>
<comment type="function">
    <text evidence="16">Key enzyme of fatty acid beta-oxidation. Able to isomerize both 3-cis (3Z) and 3-trans (3E) double bonds into the 2-trans (2E) form in a range of enoyl-CoA species, with a preference for (3Z)-enoyl-CoAs over (3E)-enoyl-CoAs. The catalytic efficiency of this enzyme is not affected by the fatty acyl chain length.</text>
</comment>
<evidence type="ECO:0000256" key="4">
    <source>
        <dbReference type="ARBA" id="ARBA00011233"/>
    </source>
</evidence>
<evidence type="ECO:0000256" key="17">
    <source>
        <dbReference type="ARBA" id="ARBA00068317"/>
    </source>
</evidence>
<feature type="chain" id="PRO_5027626882" description="Enoyl-CoA delta isomerase 1, mitochondrial" evidence="23">
    <location>
        <begin position="20"/>
        <end position="332"/>
    </location>
</feature>
<evidence type="ECO:0000256" key="14">
    <source>
        <dbReference type="ARBA" id="ARBA00052376"/>
    </source>
</evidence>
<evidence type="ECO:0000256" key="7">
    <source>
        <dbReference type="ARBA" id="ARBA00022990"/>
    </source>
</evidence>
<accession>A0A6P4Y9Y5</accession>
<dbReference type="FunFam" id="3.90.226.10:FF:000034">
    <property type="entry name" value="Enoyl-CoA delta isomerase 1"/>
    <property type="match status" value="1"/>
</dbReference>
<comment type="pathway">
    <text evidence="2">Lipid metabolism; fatty acid beta-oxidation.</text>
</comment>
<dbReference type="GO" id="GO:0005759">
    <property type="term" value="C:mitochondrial matrix"/>
    <property type="evidence" value="ECO:0007669"/>
    <property type="project" value="UniProtKB-SubCell"/>
</dbReference>
<name>A0A6P4Y9Y5_BRABE</name>
<dbReference type="Gene3D" id="3.90.226.10">
    <property type="entry name" value="2-enoyl-CoA Hydratase, Chain A, domain 1"/>
    <property type="match status" value="1"/>
</dbReference>
<dbReference type="CDD" id="cd06558">
    <property type="entry name" value="crotonase-like"/>
    <property type="match status" value="1"/>
</dbReference>
<dbReference type="OrthoDB" id="361494at2759"/>
<dbReference type="PANTHER" id="PTHR11941:SF45">
    <property type="entry name" value="ENOYL-COA DELTA ISOMERASE 1, MITOCHONDRIAL"/>
    <property type="match status" value="1"/>
</dbReference>
<comment type="catalytic activity">
    <reaction evidence="11">
        <text>(3Z)-hexenoyl-CoA = (2E)-hexenoyl-CoA</text>
        <dbReference type="Rhea" id="RHEA:45748"/>
        <dbReference type="ChEBI" id="CHEBI:62077"/>
        <dbReference type="ChEBI" id="CHEBI:85415"/>
    </reaction>
    <physiologicalReaction direction="left-to-right" evidence="11">
        <dbReference type="Rhea" id="RHEA:45749"/>
    </physiologicalReaction>
</comment>
<evidence type="ECO:0000313" key="24">
    <source>
        <dbReference type="Proteomes" id="UP000515135"/>
    </source>
</evidence>
<dbReference type="GO" id="GO:0006635">
    <property type="term" value="P:fatty acid beta-oxidation"/>
    <property type="evidence" value="ECO:0007669"/>
    <property type="project" value="TreeGrafter"/>
</dbReference>
<evidence type="ECO:0000256" key="1">
    <source>
        <dbReference type="ARBA" id="ARBA00004305"/>
    </source>
</evidence>
<comment type="subunit">
    <text evidence="4">Homotrimer.</text>
</comment>
<dbReference type="PROSITE" id="PS00166">
    <property type="entry name" value="ENOYL_COA_HYDRATASE"/>
    <property type="match status" value="1"/>
</dbReference>
<keyword evidence="5" id="KW-0276">Fatty acid metabolism</keyword>
<organism evidence="24 25">
    <name type="scientific">Branchiostoma belcheri</name>
    <name type="common">Amphioxus</name>
    <dbReference type="NCBI Taxonomy" id="7741"/>
    <lineage>
        <taxon>Eukaryota</taxon>
        <taxon>Metazoa</taxon>
        <taxon>Chordata</taxon>
        <taxon>Cephalochordata</taxon>
        <taxon>Leptocardii</taxon>
        <taxon>Amphioxiformes</taxon>
        <taxon>Branchiostomatidae</taxon>
        <taxon>Branchiostoma</taxon>
    </lineage>
</organism>
<dbReference type="InterPro" id="IPR001753">
    <property type="entry name" value="Enoyl-CoA_hydra/iso"/>
</dbReference>
<evidence type="ECO:0000256" key="19">
    <source>
        <dbReference type="ARBA" id="ARBA00078358"/>
    </source>
</evidence>
<dbReference type="InterPro" id="IPR029045">
    <property type="entry name" value="ClpP/crotonase-like_dom_sf"/>
</dbReference>
<evidence type="ECO:0000256" key="5">
    <source>
        <dbReference type="ARBA" id="ARBA00022832"/>
    </source>
</evidence>
<evidence type="ECO:0000256" key="9">
    <source>
        <dbReference type="ARBA" id="ARBA00023128"/>
    </source>
</evidence>
<dbReference type="Gene3D" id="6.10.250.170">
    <property type="match status" value="1"/>
</dbReference>
<dbReference type="GO" id="GO:0004165">
    <property type="term" value="F:delta(3)-delta(2)-enoyl-CoA isomerase activity"/>
    <property type="evidence" value="ECO:0007669"/>
    <property type="project" value="UniProtKB-EC"/>
</dbReference>
<comment type="catalytic activity">
    <reaction evidence="13">
        <text>(2E)-tetradecenoyl-CoA = (3Z)-tetradecenoyl-CoA</text>
        <dbReference type="Rhea" id="RHEA:29847"/>
        <dbReference type="ChEBI" id="CHEBI:61405"/>
        <dbReference type="ChEBI" id="CHEBI:61968"/>
    </reaction>
    <physiologicalReaction direction="right-to-left" evidence="13">
        <dbReference type="Rhea" id="RHEA:29849"/>
    </physiologicalReaction>
</comment>
<evidence type="ECO:0000313" key="25">
    <source>
        <dbReference type="RefSeq" id="XP_019613601.1"/>
    </source>
</evidence>
<reference evidence="25" key="1">
    <citation type="submission" date="2025-08" db="UniProtKB">
        <authorList>
            <consortium name="RefSeq"/>
        </authorList>
    </citation>
    <scope>IDENTIFICATION</scope>
    <source>
        <tissue evidence="25">Gonad</tissue>
    </source>
</reference>
<proteinExistence type="inferred from homology"/>
<evidence type="ECO:0000256" key="2">
    <source>
        <dbReference type="ARBA" id="ARBA00005005"/>
    </source>
</evidence>
<evidence type="ECO:0000256" key="16">
    <source>
        <dbReference type="ARBA" id="ARBA00056147"/>
    </source>
</evidence>
<evidence type="ECO:0000256" key="22">
    <source>
        <dbReference type="RuleBase" id="RU003707"/>
    </source>
</evidence>
<keyword evidence="6" id="KW-0809">Transit peptide</keyword>
<evidence type="ECO:0000256" key="13">
    <source>
        <dbReference type="ARBA" id="ARBA00051293"/>
    </source>
</evidence>
<gene>
    <name evidence="25" type="primary">LOC109461658</name>
</gene>
<comment type="subcellular location">
    <subcellularLocation>
        <location evidence="1">Mitochondrion matrix</location>
    </subcellularLocation>
</comment>
<evidence type="ECO:0000256" key="3">
    <source>
        <dbReference type="ARBA" id="ARBA00005254"/>
    </source>
</evidence>
<keyword evidence="10" id="KW-0413">Isomerase</keyword>
<evidence type="ECO:0000256" key="21">
    <source>
        <dbReference type="ARBA" id="ARBA00083575"/>
    </source>
</evidence>
<evidence type="ECO:0000256" key="15">
    <source>
        <dbReference type="ARBA" id="ARBA00052542"/>
    </source>
</evidence>
<dbReference type="AlphaFoldDB" id="A0A6P4Y9Y5"/>
<evidence type="ECO:0000256" key="11">
    <source>
        <dbReference type="ARBA" id="ARBA00036336"/>
    </source>
</evidence>
<keyword evidence="8" id="KW-0443">Lipid metabolism</keyword>
<dbReference type="KEGG" id="bbel:109461658"/>
<feature type="signal peptide" evidence="23">
    <location>
        <begin position="1"/>
        <end position="19"/>
    </location>
</feature>
<keyword evidence="23" id="KW-0732">Signal</keyword>
<comment type="similarity">
    <text evidence="3 22">Belongs to the enoyl-CoA hydratase/isomerase family.</text>
</comment>
<keyword evidence="7" id="KW-0007">Acetylation</keyword>
<evidence type="ECO:0000256" key="10">
    <source>
        <dbReference type="ARBA" id="ARBA00023235"/>
    </source>
</evidence>
<evidence type="ECO:0000256" key="12">
    <source>
        <dbReference type="ARBA" id="ARBA00050938"/>
    </source>
</evidence>
<evidence type="ECO:0000256" key="23">
    <source>
        <dbReference type="SAM" id="SignalP"/>
    </source>
</evidence>
<evidence type="ECO:0000256" key="20">
    <source>
        <dbReference type="ARBA" id="ARBA00082088"/>
    </source>
</evidence>
<dbReference type="InterPro" id="IPR018376">
    <property type="entry name" value="Enoyl-CoA_hyd/isom_CS"/>
</dbReference>
<sequence length="332" mass="37909">MRDDIIKFLFQFFFLFLQAVRNSLISGNETIKMALTIAVGGRVWRKFFKTFPFRSNSALKRFPTCRANGRLYSTSSDVVLVRKDEESGIATVRMNNPPVNSLNPTLMVALRSCFEELEKDKTCRALILTSQKPKVFSAGLDILQLYQKSPDHVAQFWEKVQDMWLALYGSRLITMAAINGHCPAAGCLLGLACDYRIMAEGNFRIGLNETQLDLVAPFWLRQTMIDVIGYRQAEMALMIGALYPSDKALQLGLVDKLAPIEDVQTVAEEEVKNWLKIPDQARAITKMASRKPLLDELRRRKQEDIQTFRDETTRESVQKSIQQYLEKLKAKK</sequence>
<dbReference type="RefSeq" id="XP_019613601.1">
    <property type="nucleotide sequence ID" value="XM_019758042.1"/>
</dbReference>
<keyword evidence="24" id="KW-1185">Reference proteome</keyword>
<evidence type="ECO:0000256" key="6">
    <source>
        <dbReference type="ARBA" id="ARBA00022946"/>
    </source>
</evidence>
<evidence type="ECO:0000256" key="8">
    <source>
        <dbReference type="ARBA" id="ARBA00023098"/>
    </source>
</evidence>
<evidence type="ECO:0000256" key="18">
    <source>
        <dbReference type="ARBA" id="ARBA00076241"/>
    </source>
</evidence>